<dbReference type="Pfam" id="PF04940">
    <property type="entry name" value="BLUF"/>
    <property type="match status" value="1"/>
</dbReference>
<proteinExistence type="predicted"/>
<dbReference type="GO" id="GO:0009882">
    <property type="term" value="F:blue light photoreceptor activity"/>
    <property type="evidence" value="ECO:0007669"/>
    <property type="project" value="InterPro"/>
</dbReference>
<dbReference type="SMART" id="SM01034">
    <property type="entry name" value="BLUF"/>
    <property type="match status" value="1"/>
</dbReference>
<dbReference type="GO" id="GO:0071949">
    <property type="term" value="F:FAD binding"/>
    <property type="evidence" value="ECO:0007669"/>
    <property type="project" value="InterPro"/>
</dbReference>
<feature type="domain" description="BLUF" evidence="2">
    <location>
        <begin position="31"/>
        <end position="122"/>
    </location>
</feature>
<name>A0A1M6M7W9_9FLAO</name>
<dbReference type="EMBL" id="FQYU01000009">
    <property type="protein sequence ID" value="SHJ79536.1"/>
    <property type="molecule type" value="Genomic_DNA"/>
</dbReference>
<evidence type="ECO:0000313" key="3">
    <source>
        <dbReference type="EMBL" id="SHJ79536.1"/>
    </source>
</evidence>
<organism evidence="3 4">
    <name type="scientific">Pseudozobellia thermophila</name>
    <dbReference type="NCBI Taxonomy" id="192903"/>
    <lineage>
        <taxon>Bacteria</taxon>
        <taxon>Pseudomonadati</taxon>
        <taxon>Bacteroidota</taxon>
        <taxon>Flavobacteriia</taxon>
        <taxon>Flavobacteriales</taxon>
        <taxon>Flavobacteriaceae</taxon>
        <taxon>Pseudozobellia</taxon>
    </lineage>
</organism>
<keyword evidence="4" id="KW-1185">Reference proteome</keyword>
<dbReference type="Gene3D" id="3.30.70.100">
    <property type="match status" value="1"/>
</dbReference>
<keyword evidence="1" id="KW-0472">Membrane</keyword>
<dbReference type="SUPFAM" id="SSF54975">
    <property type="entry name" value="Acylphosphatase/BLUF domain-like"/>
    <property type="match status" value="1"/>
</dbReference>
<evidence type="ECO:0000313" key="4">
    <source>
        <dbReference type="Proteomes" id="UP000184543"/>
    </source>
</evidence>
<accession>A0A1M6M7W9</accession>
<reference evidence="4" key="1">
    <citation type="submission" date="2016-11" db="EMBL/GenBank/DDBJ databases">
        <authorList>
            <person name="Varghese N."/>
            <person name="Submissions S."/>
        </authorList>
    </citation>
    <scope>NUCLEOTIDE SEQUENCE [LARGE SCALE GENOMIC DNA]</scope>
    <source>
        <strain evidence="4">DSM 19858</strain>
    </source>
</reference>
<dbReference type="AlphaFoldDB" id="A0A1M6M7W9"/>
<dbReference type="STRING" id="192903.SAMN04488513_10931"/>
<protein>
    <submittedName>
        <fullName evidence="3">Sensors of blue-light using FAD</fullName>
    </submittedName>
</protein>
<gene>
    <name evidence="3" type="ORF">SAMN04488513_10931</name>
</gene>
<dbReference type="Proteomes" id="UP000184543">
    <property type="component" value="Unassembled WGS sequence"/>
</dbReference>
<evidence type="ECO:0000256" key="1">
    <source>
        <dbReference type="SAM" id="Phobius"/>
    </source>
</evidence>
<feature type="transmembrane region" description="Helical" evidence="1">
    <location>
        <begin position="12"/>
        <end position="32"/>
    </location>
</feature>
<dbReference type="InterPro" id="IPR036046">
    <property type="entry name" value="Acylphosphatase-like_dom_sf"/>
</dbReference>
<evidence type="ECO:0000259" key="2">
    <source>
        <dbReference type="PROSITE" id="PS50925"/>
    </source>
</evidence>
<dbReference type="InterPro" id="IPR007024">
    <property type="entry name" value="BLUF_domain"/>
</dbReference>
<dbReference type="OrthoDB" id="1122028at2"/>
<keyword evidence="1" id="KW-1133">Transmembrane helix</keyword>
<keyword evidence="1" id="KW-0812">Transmembrane</keyword>
<sequence>MRKTSFIPYKNQLIYCPILVTLVSHLNSYTMYTLTYESKAVPNLTNAQVEDILKTARAFNSQNGITGCLVFYLNGFIQILEGPKEKVTELYRRIENDPRHTRVNLFSEDEITERNFPDWGMAYYPISENSLGHAEFLQFKRNLRLLADLSKPTNVTAILFWKRMKFLISSPPKRVK</sequence>
<dbReference type="PROSITE" id="PS50925">
    <property type="entry name" value="BLUF"/>
    <property type="match status" value="1"/>
</dbReference>